<gene>
    <name evidence="9" type="ORF">GB882_14285</name>
</gene>
<evidence type="ECO:0000313" key="10">
    <source>
        <dbReference type="Proteomes" id="UP000429644"/>
    </source>
</evidence>
<evidence type="ECO:0000313" key="9">
    <source>
        <dbReference type="EMBL" id="MPV89840.1"/>
    </source>
</evidence>
<keyword evidence="2" id="KW-1003">Cell membrane</keyword>
<dbReference type="GO" id="GO:0005886">
    <property type="term" value="C:plasma membrane"/>
    <property type="evidence" value="ECO:0007669"/>
    <property type="project" value="UniProtKB-SubCell"/>
</dbReference>
<dbReference type="Proteomes" id="UP000429644">
    <property type="component" value="Unassembled WGS sequence"/>
</dbReference>
<dbReference type="Pfam" id="PF00482">
    <property type="entry name" value="T2SSF"/>
    <property type="match status" value="1"/>
</dbReference>
<keyword evidence="10" id="KW-1185">Reference proteome</keyword>
<dbReference type="AlphaFoldDB" id="A0A7J9V130"/>
<dbReference type="RefSeq" id="WP_152232597.1">
    <property type="nucleotide sequence ID" value="NZ_VUKE01000017.1"/>
</dbReference>
<protein>
    <submittedName>
        <fullName evidence="9">Secretion system protein</fullName>
    </submittedName>
</protein>
<comment type="caution">
    <text evidence="9">The sequence shown here is derived from an EMBL/GenBank/DDBJ whole genome shotgun (WGS) entry which is preliminary data.</text>
</comment>
<sequence length="200" mass="19968">MTPLLVVLALLAALPWALPARVLPAASARRPVTRAAPRAVDVTVLLDLTDAALAAGASIPRALQAVGRAVDPPGAAGAARGRAGRGTAAGPHPVGPALRQAGAALVLGAPWAEAWQAAPGWLAPLADALEPAWVDGAAPSPLLRRAAEAVRADRQRQAQEAAARLGVRLVLPLGLCFLPAFVLLGIVPVVVAAGGGFLGG</sequence>
<dbReference type="PANTHER" id="PTHR35007:SF3">
    <property type="entry name" value="POSSIBLE CONSERVED ALANINE RICH MEMBRANE PROTEIN"/>
    <property type="match status" value="1"/>
</dbReference>
<evidence type="ECO:0000259" key="8">
    <source>
        <dbReference type="Pfam" id="PF00482"/>
    </source>
</evidence>
<dbReference type="EMBL" id="WHPD01003084">
    <property type="protein sequence ID" value="MPV89840.1"/>
    <property type="molecule type" value="Genomic_DNA"/>
</dbReference>
<evidence type="ECO:0000256" key="5">
    <source>
        <dbReference type="ARBA" id="ARBA00023136"/>
    </source>
</evidence>
<feature type="region of interest" description="Disordered" evidence="6">
    <location>
        <begin position="74"/>
        <end position="93"/>
    </location>
</feature>
<dbReference type="InterPro" id="IPR018076">
    <property type="entry name" value="T2SS_GspF_dom"/>
</dbReference>
<feature type="compositionally biased region" description="Low complexity" evidence="6">
    <location>
        <begin position="74"/>
        <end position="91"/>
    </location>
</feature>
<evidence type="ECO:0000256" key="3">
    <source>
        <dbReference type="ARBA" id="ARBA00022692"/>
    </source>
</evidence>
<evidence type="ECO:0000256" key="1">
    <source>
        <dbReference type="ARBA" id="ARBA00004651"/>
    </source>
</evidence>
<dbReference type="PANTHER" id="PTHR35007">
    <property type="entry name" value="INTEGRAL MEMBRANE PROTEIN-RELATED"/>
    <property type="match status" value="1"/>
</dbReference>
<dbReference type="OrthoDB" id="3267562at2"/>
<organism evidence="9 10">
    <name type="scientific">Georgenia ruanii</name>
    <dbReference type="NCBI Taxonomy" id="348442"/>
    <lineage>
        <taxon>Bacteria</taxon>
        <taxon>Bacillati</taxon>
        <taxon>Actinomycetota</taxon>
        <taxon>Actinomycetes</taxon>
        <taxon>Micrococcales</taxon>
        <taxon>Bogoriellaceae</taxon>
        <taxon>Georgenia</taxon>
    </lineage>
</organism>
<keyword evidence="5 7" id="KW-0472">Membrane</keyword>
<evidence type="ECO:0000256" key="7">
    <source>
        <dbReference type="SAM" id="Phobius"/>
    </source>
</evidence>
<feature type="domain" description="Type II secretion system protein GspF" evidence="8">
    <location>
        <begin position="53"/>
        <end position="184"/>
    </location>
</feature>
<evidence type="ECO:0000256" key="4">
    <source>
        <dbReference type="ARBA" id="ARBA00022989"/>
    </source>
</evidence>
<evidence type="ECO:0000256" key="2">
    <source>
        <dbReference type="ARBA" id="ARBA00022475"/>
    </source>
</evidence>
<feature type="transmembrane region" description="Helical" evidence="7">
    <location>
        <begin position="169"/>
        <end position="198"/>
    </location>
</feature>
<reference evidence="9 10" key="1">
    <citation type="submission" date="2019-10" db="EMBL/GenBank/DDBJ databases">
        <title>Georgenia wutianyii sp. nov. and Georgenia yuyongxinii sp. nov. isolated from plateau pika (Ochotona curzoniae) in the Qinghai-Tibet plateau of China.</title>
        <authorList>
            <person name="Tian Z."/>
        </authorList>
    </citation>
    <scope>NUCLEOTIDE SEQUENCE [LARGE SCALE GENOMIC DNA]</scope>
    <source>
        <strain evidence="9 10">JCM 15130</strain>
    </source>
</reference>
<name>A0A7J9V130_9MICO</name>
<keyword evidence="3 7" id="KW-0812">Transmembrane</keyword>
<keyword evidence="4 7" id="KW-1133">Transmembrane helix</keyword>
<evidence type="ECO:0000256" key="6">
    <source>
        <dbReference type="SAM" id="MobiDB-lite"/>
    </source>
</evidence>
<comment type="subcellular location">
    <subcellularLocation>
        <location evidence="1">Cell membrane</location>
        <topology evidence="1">Multi-pass membrane protein</topology>
    </subcellularLocation>
</comment>
<proteinExistence type="predicted"/>
<accession>A0A7J9V130</accession>